<reference evidence="3" key="2">
    <citation type="submission" date="2015-01" db="EMBL/GenBank/DDBJ databases">
        <title>Evolutionary Origins and Diversification of the Mycorrhizal Mutualists.</title>
        <authorList>
            <consortium name="DOE Joint Genome Institute"/>
            <consortium name="Mycorrhizal Genomics Consortium"/>
            <person name="Kohler A."/>
            <person name="Kuo A."/>
            <person name="Nagy L.G."/>
            <person name="Floudas D."/>
            <person name="Copeland A."/>
            <person name="Barry K.W."/>
            <person name="Cichocki N."/>
            <person name="Veneault-Fourrey C."/>
            <person name="LaButti K."/>
            <person name="Lindquist E.A."/>
            <person name="Lipzen A."/>
            <person name="Lundell T."/>
            <person name="Morin E."/>
            <person name="Murat C."/>
            <person name="Riley R."/>
            <person name="Ohm R."/>
            <person name="Sun H."/>
            <person name="Tunlid A."/>
            <person name="Henrissat B."/>
            <person name="Grigoriev I.V."/>
            <person name="Hibbett D.S."/>
            <person name="Martin F."/>
        </authorList>
    </citation>
    <scope>NUCLEOTIDE SEQUENCE [LARGE SCALE GENOMIC DNA]</scope>
    <source>
        <strain evidence="3">Foug A</strain>
    </source>
</reference>
<sequence length="94" mass="10054">MRAMEAMGKGMGGGGHERGGTIHSMLVPGSVGCLHVTSGITGRADTDPFSIPYLSSSDTLAQNLPPCSQGDHTQNQCSQRRYLKSRTYTWIAAR</sequence>
<evidence type="ECO:0000313" key="3">
    <source>
        <dbReference type="Proteomes" id="UP000053989"/>
    </source>
</evidence>
<reference evidence="2 3" key="1">
    <citation type="submission" date="2014-04" db="EMBL/GenBank/DDBJ databases">
        <authorList>
            <consortium name="DOE Joint Genome Institute"/>
            <person name="Kuo A."/>
            <person name="Kohler A."/>
            <person name="Nagy L.G."/>
            <person name="Floudas D."/>
            <person name="Copeland A."/>
            <person name="Barry K.W."/>
            <person name="Cichocki N."/>
            <person name="Veneault-Fourrey C."/>
            <person name="LaButti K."/>
            <person name="Lindquist E.A."/>
            <person name="Lipzen A."/>
            <person name="Lundell T."/>
            <person name="Morin E."/>
            <person name="Murat C."/>
            <person name="Sun H."/>
            <person name="Tunlid A."/>
            <person name="Henrissat B."/>
            <person name="Grigoriev I.V."/>
            <person name="Hibbett D.S."/>
            <person name="Martin F."/>
            <person name="Nordberg H.P."/>
            <person name="Cantor M.N."/>
            <person name="Hua S.X."/>
        </authorList>
    </citation>
    <scope>NUCLEOTIDE SEQUENCE [LARGE SCALE GENOMIC DNA]</scope>
    <source>
        <strain evidence="2 3">Foug A</strain>
    </source>
</reference>
<dbReference type="HOGENOM" id="CLU_2387462_0_0_1"/>
<accession>A0A0C3D8U2</accession>
<dbReference type="Proteomes" id="UP000053989">
    <property type="component" value="Unassembled WGS sequence"/>
</dbReference>
<feature type="region of interest" description="Disordered" evidence="1">
    <location>
        <begin position="1"/>
        <end position="22"/>
    </location>
</feature>
<dbReference type="EMBL" id="KN822208">
    <property type="protein sequence ID" value="KIM52536.1"/>
    <property type="molecule type" value="Genomic_DNA"/>
</dbReference>
<name>A0A0C3D8U2_9AGAM</name>
<dbReference type="AlphaFoldDB" id="A0A0C3D8U2"/>
<evidence type="ECO:0000256" key="1">
    <source>
        <dbReference type="SAM" id="MobiDB-lite"/>
    </source>
</evidence>
<proteinExistence type="predicted"/>
<dbReference type="PROSITE" id="PS51257">
    <property type="entry name" value="PROKAR_LIPOPROTEIN"/>
    <property type="match status" value="1"/>
</dbReference>
<organism evidence="2 3">
    <name type="scientific">Scleroderma citrinum Foug A</name>
    <dbReference type="NCBI Taxonomy" id="1036808"/>
    <lineage>
        <taxon>Eukaryota</taxon>
        <taxon>Fungi</taxon>
        <taxon>Dikarya</taxon>
        <taxon>Basidiomycota</taxon>
        <taxon>Agaricomycotina</taxon>
        <taxon>Agaricomycetes</taxon>
        <taxon>Agaricomycetidae</taxon>
        <taxon>Boletales</taxon>
        <taxon>Sclerodermatineae</taxon>
        <taxon>Sclerodermataceae</taxon>
        <taxon>Scleroderma</taxon>
    </lineage>
</organism>
<evidence type="ECO:0000313" key="2">
    <source>
        <dbReference type="EMBL" id="KIM52536.1"/>
    </source>
</evidence>
<keyword evidence="3" id="KW-1185">Reference proteome</keyword>
<protein>
    <submittedName>
        <fullName evidence="2">Uncharacterized protein</fullName>
    </submittedName>
</protein>
<gene>
    <name evidence="2" type="ORF">SCLCIDRAFT_551188</name>
</gene>
<dbReference type="InParanoid" id="A0A0C3D8U2"/>